<dbReference type="RefSeq" id="WP_270918020.1">
    <property type="nucleotide sequence ID" value="NZ_CP127247.1"/>
</dbReference>
<dbReference type="AlphaFoldDB" id="A0A9Y2KUH7"/>
<name>A0A9Y2KUH7_9RHOB</name>
<gene>
    <name evidence="1" type="ORF">QPJ95_11935</name>
</gene>
<evidence type="ECO:0000313" key="1">
    <source>
        <dbReference type="EMBL" id="WIY23375.1"/>
    </source>
</evidence>
<dbReference type="EMBL" id="CP127247">
    <property type="protein sequence ID" value="WIY23375.1"/>
    <property type="molecule type" value="Genomic_DNA"/>
</dbReference>
<organism evidence="1 2">
    <name type="scientific">Parasedimentitalea psychrophila</name>
    <dbReference type="NCBI Taxonomy" id="2997337"/>
    <lineage>
        <taxon>Bacteria</taxon>
        <taxon>Pseudomonadati</taxon>
        <taxon>Pseudomonadota</taxon>
        <taxon>Alphaproteobacteria</taxon>
        <taxon>Rhodobacterales</taxon>
        <taxon>Paracoccaceae</taxon>
        <taxon>Parasedimentitalea</taxon>
    </lineage>
</organism>
<accession>A0A9Y2KUH7</accession>
<protein>
    <submittedName>
        <fullName evidence="1">Uncharacterized protein</fullName>
    </submittedName>
</protein>
<reference evidence="1 2" key="1">
    <citation type="submission" date="2023-06" db="EMBL/GenBank/DDBJ databases">
        <title>Parasedimentitalea psychrophila sp. nov., a psychrophilic bacterium isolated from deep-sea sediment.</title>
        <authorList>
            <person name="Li A."/>
        </authorList>
    </citation>
    <scope>NUCLEOTIDE SEQUENCE [LARGE SCALE GENOMIC DNA]</scope>
    <source>
        <strain evidence="1 2">QS115</strain>
    </source>
</reference>
<dbReference type="KEGG" id="ppso:QPJ95_11935"/>
<sequence>MFDGQPPSAIRISHLCGHGDWHHPADRAMLEARVVQLNREFAEGKRWIQEQSK</sequence>
<dbReference type="Proteomes" id="UP001238334">
    <property type="component" value="Chromosome"/>
</dbReference>
<evidence type="ECO:0000313" key="2">
    <source>
        <dbReference type="Proteomes" id="UP001238334"/>
    </source>
</evidence>
<proteinExistence type="predicted"/>
<keyword evidence="2" id="KW-1185">Reference proteome</keyword>